<dbReference type="Proteomes" id="UP000593890">
    <property type="component" value="Chromosome"/>
</dbReference>
<dbReference type="InterPro" id="IPR018768">
    <property type="entry name" value="DUF2344"/>
</dbReference>
<evidence type="ECO:0000313" key="2">
    <source>
        <dbReference type="EMBL" id="BCI61102.1"/>
    </source>
</evidence>
<sequence>MIPIRFFFEKKGAARFISHLDVNRCMARAVRRAHLPLWYTEGFNPHPYLTFPLPLSLGVIGLREPMDLRLVEEMDLEEAVRRLNGHMPEDVKFLSAAPPIMKAKDIAWASYELHTRWQGHTVRETAEFLSDALSRPTLCALKRTKKGGQKEVDVKSHIRSFSVEEADDFVRLRLTLPAGASVNVNPTLVLQAVENATGVLVDAPILIRDGIFNADLTSFL</sequence>
<evidence type="ECO:0000259" key="1">
    <source>
        <dbReference type="Pfam" id="PF10105"/>
    </source>
</evidence>
<evidence type="ECO:0000313" key="3">
    <source>
        <dbReference type="Proteomes" id="UP000593890"/>
    </source>
</evidence>
<feature type="domain" description="DUF2344" evidence="1">
    <location>
        <begin position="4"/>
        <end position="186"/>
    </location>
</feature>
<dbReference type="NCBIfam" id="TIGR03936">
    <property type="entry name" value="sam_1_link_chp"/>
    <property type="match status" value="1"/>
</dbReference>
<gene>
    <name evidence="2" type="ORF">C12CBH8_17410</name>
</gene>
<dbReference type="EMBL" id="AP023321">
    <property type="protein sequence ID" value="BCI61102.1"/>
    <property type="molecule type" value="Genomic_DNA"/>
</dbReference>
<dbReference type="KEGG" id="sman:C12CBH8_17410"/>
<proteinExistence type="predicted"/>
<organism evidence="2 3">
    <name type="scientific">Solibaculum mannosilyticum</name>
    <dbReference type="NCBI Taxonomy" id="2780922"/>
    <lineage>
        <taxon>Bacteria</taxon>
        <taxon>Bacillati</taxon>
        <taxon>Bacillota</taxon>
        <taxon>Clostridia</taxon>
        <taxon>Eubacteriales</taxon>
        <taxon>Oscillospiraceae</taxon>
        <taxon>Solibaculum</taxon>
    </lineage>
</organism>
<dbReference type="Pfam" id="PF10105">
    <property type="entry name" value="DUF2344"/>
    <property type="match status" value="1"/>
</dbReference>
<reference evidence="3" key="1">
    <citation type="submission" date="2020-07" db="EMBL/GenBank/DDBJ databases">
        <title>Complete genome sequencing of Clostridia bacterium strain 12CBH8.</title>
        <authorList>
            <person name="Sakamoto M."/>
            <person name="Murakami T."/>
            <person name="Mori H."/>
        </authorList>
    </citation>
    <scope>NUCLEOTIDE SEQUENCE [LARGE SCALE GENOMIC DNA]</scope>
    <source>
        <strain evidence="3">12CBH8</strain>
    </source>
</reference>
<accession>A0A7I8D5T9</accession>
<dbReference type="RefSeq" id="WP_246441817.1">
    <property type="nucleotide sequence ID" value="NZ_AP023321.1"/>
</dbReference>
<name>A0A7I8D5T9_9FIRM</name>
<keyword evidence="3" id="KW-1185">Reference proteome</keyword>
<protein>
    <submittedName>
        <fullName evidence="2">Radical SAM protein</fullName>
    </submittedName>
</protein>
<dbReference type="AlphaFoldDB" id="A0A7I8D5T9"/>